<dbReference type="AlphaFoldDB" id="A0A0L0FUN2"/>
<accession>A0A0L0FUN2</accession>
<dbReference type="GeneID" id="25907875"/>
<organism evidence="1 2">
    <name type="scientific">Sphaeroforma arctica JP610</name>
    <dbReference type="NCBI Taxonomy" id="667725"/>
    <lineage>
        <taxon>Eukaryota</taxon>
        <taxon>Ichthyosporea</taxon>
        <taxon>Ichthyophonida</taxon>
        <taxon>Sphaeroforma</taxon>
    </lineage>
</organism>
<name>A0A0L0FUN2_9EUKA</name>
<protein>
    <submittedName>
        <fullName evidence="1">Uncharacterized protein</fullName>
    </submittedName>
</protein>
<gene>
    <name evidence="1" type="ORF">SARC_07371</name>
</gene>
<proteinExistence type="predicted"/>
<keyword evidence="2" id="KW-1185">Reference proteome</keyword>
<sequence length="217" mass="24489">MPQVYSRGRISVFGMDNDKDKGSIGSINLSIRKIPIWKWFIGALLVCVVVYTNTYAAEDNTVAVQNIPVRADNVSIHDSNPAHPDNIEKGYTSGEVNVLDNMETHNAMLMRSNPLKKDTEPLKDIATSSFSMDIPALPRKRTVGGMITPAADPCNSAATQENLLTDKYTLIMLVHGWTKWEQFIRDITPRDAPRLEQVMQKRLCVYGYEVFKTVYYM</sequence>
<evidence type="ECO:0000313" key="2">
    <source>
        <dbReference type="Proteomes" id="UP000054560"/>
    </source>
</evidence>
<dbReference type="Proteomes" id="UP000054560">
    <property type="component" value="Unassembled WGS sequence"/>
</dbReference>
<evidence type="ECO:0000313" key="1">
    <source>
        <dbReference type="EMBL" id="KNC80261.1"/>
    </source>
</evidence>
<dbReference type="EMBL" id="KQ242175">
    <property type="protein sequence ID" value="KNC80261.1"/>
    <property type="molecule type" value="Genomic_DNA"/>
</dbReference>
<reference evidence="1 2" key="1">
    <citation type="submission" date="2011-02" db="EMBL/GenBank/DDBJ databases">
        <title>The Genome Sequence of Sphaeroforma arctica JP610.</title>
        <authorList>
            <consortium name="The Broad Institute Genome Sequencing Platform"/>
            <person name="Russ C."/>
            <person name="Cuomo C."/>
            <person name="Young S.K."/>
            <person name="Zeng Q."/>
            <person name="Gargeya S."/>
            <person name="Alvarado L."/>
            <person name="Berlin A."/>
            <person name="Chapman S.B."/>
            <person name="Chen Z."/>
            <person name="Freedman E."/>
            <person name="Gellesch M."/>
            <person name="Goldberg J."/>
            <person name="Griggs A."/>
            <person name="Gujja S."/>
            <person name="Heilman E."/>
            <person name="Heiman D."/>
            <person name="Howarth C."/>
            <person name="Mehta T."/>
            <person name="Neiman D."/>
            <person name="Pearson M."/>
            <person name="Roberts A."/>
            <person name="Saif S."/>
            <person name="Shea T."/>
            <person name="Shenoy N."/>
            <person name="Sisk P."/>
            <person name="Stolte C."/>
            <person name="Sykes S."/>
            <person name="White J."/>
            <person name="Yandava C."/>
            <person name="Burger G."/>
            <person name="Gray M.W."/>
            <person name="Holland P.W.H."/>
            <person name="King N."/>
            <person name="Lang F.B.F."/>
            <person name="Roger A.J."/>
            <person name="Ruiz-Trillo I."/>
            <person name="Haas B."/>
            <person name="Nusbaum C."/>
            <person name="Birren B."/>
        </authorList>
    </citation>
    <scope>NUCLEOTIDE SEQUENCE [LARGE SCALE GENOMIC DNA]</scope>
    <source>
        <strain evidence="1 2">JP610</strain>
    </source>
</reference>
<dbReference type="RefSeq" id="XP_014154163.1">
    <property type="nucleotide sequence ID" value="XM_014298688.1"/>
</dbReference>